<sequence length="159" mass="17249">MSFDLVTSYERPLLRPLVLPAGDPTQESTVLHLGTQSQLWRASTHVFHGTDDRDESAAWPPTRFGDDPASIPSNEAYNISYDAANLQPRNAGEFKLYNDQIEGQKISQVPPPRLVAKRYVPTDKASSSGQGITLLTLAGMGAPKEARETDPTVTQAGGN</sequence>
<evidence type="ECO:0000313" key="2">
    <source>
        <dbReference type="Proteomes" id="UP001148629"/>
    </source>
</evidence>
<organism evidence="1 2">
    <name type="scientific">Fusarium decemcellulare</name>
    <dbReference type="NCBI Taxonomy" id="57161"/>
    <lineage>
        <taxon>Eukaryota</taxon>
        <taxon>Fungi</taxon>
        <taxon>Dikarya</taxon>
        <taxon>Ascomycota</taxon>
        <taxon>Pezizomycotina</taxon>
        <taxon>Sordariomycetes</taxon>
        <taxon>Hypocreomycetidae</taxon>
        <taxon>Hypocreales</taxon>
        <taxon>Nectriaceae</taxon>
        <taxon>Fusarium</taxon>
        <taxon>Fusarium decemcellulare species complex</taxon>
    </lineage>
</organism>
<protein>
    <submittedName>
        <fullName evidence="1">Uncharacterized protein</fullName>
    </submittedName>
</protein>
<gene>
    <name evidence="1" type="ORF">NM208_g9530</name>
</gene>
<dbReference type="Proteomes" id="UP001148629">
    <property type="component" value="Unassembled WGS sequence"/>
</dbReference>
<comment type="caution">
    <text evidence="1">The sequence shown here is derived from an EMBL/GenBank/DDBJ whole genome shotgun (WGS) entry which is preliminary data.</text>
</comment>
<keyword evidence="2" id="KW-1185">Reference proteome</keyword>
<proteinExistence type="predicted"/>
<reference evidence="1" key="1">
    <citation type="submission" date="2022-08" db="EMBL/GenBank/DDBJ databases">
        <title>Genome Sequence of Fusarium decemcellulare.</title>
        <authorList>
            <person name="Buettner E."/>
        </authorList>
    </citation>
    <scope>NUCLEOTIDE SEQUENCE</scope>
    <source>
        <strain evidence="1">Babe19</strain>
    </source>
</reference>
<evidence type="ECO:0000313" key="1">
    <source>
        <dbReference type="EMBL" id="KAJ3529970.1"/>
    </source>
</evidence>
<dbReference type="EMBL" id="JANRMS010001227">
    <property type="protein sequence ID" value="KAJ3529970.1"/>
    <property type="molecule type" value="Genomic_DNA"/>
</dbReference>
<accession>A0ACC1S1R9</accession>
<name>A0ACC1S1R9_9HYPO</name>